<accession>A0A0F9E8D7</accession>
<reference evidence="2" key="1">
    <citation type="journal article" date="2015" name="Nature">
        <title>Complex archaea that bridge the gap between prokaryotes and eukaryotes.</title>
        <authorList>
            <person name="Spang A."/>
            <person name="Saw J.H."/>
            <person name="Jorgensen S.L."/>
            <person name="Zaremba-Niedzwiedzka K."/>
            <person name="Martijn J."/>
            <person name="Lind A.E."/>
            <person name="van Eijk R."/>
            <person name="Schleper C."/>
            <person name="Guy L."/>
            <person name="Ettema T.J."/>
        </authorList>
    </citation>
    <scope>NUCLEOTIDE SEQUENCE</scope>
</reference>
<dbReference type="EMBL" id="LAZR01028467">
    <property type="protein sequence ID" value="KKL62506.1"/>
    <property type="molecule type" value="Genomic_DNA"/>
</dbReference>
<name>A0A0F9E8D7_9ZZZZ</name>
<evidence type="ECO:0000313" key="2">
    <source>
        <dbReference type="EMBL" id="KKL62506.1"/>
    </source>
</evidence>
<protein>
    <recommendedName>
        <fullName evidence="3">Transmembrane protein</fullName>
    </recommendedName>
</protein>
<feature type="transmembrane region" description="Helical" evidence="1">
    <location>
        <begin position="6"/>
        <end position="25"/>
    </location>
</feature>
<gene>
    <name evidence="2" type="ORF">LCGC14_2184510</name>
</gene>
<organism evidence="2">
    <name type="scientific">marine sediment metagenome</name>
    <dbReference type="NCBI Taxonomy" id="412755"/>
    <lineage>
        <taxon>unclassified sequences</taxon>
        <taxon>metagenomes</taxon>
        <taxon>ecological metagenomes</taxon>
    </lineage>
</organism>
<sequence>MHTIVTVIVVVTAIAAAIVIMDFWWTCVMKVWRQLVESVWESRGTAMRDPEESRGPK</sequence>
<proteinExistence type="predicted"/>
<keyword evidence="1" id="KW-1133">Transmembrane helix</keyword>
<dbReference type="AlphaFoldDB" id="A0A0F9E8D7"/>
<evidence type="ECO:0000256" key="1">
    <source>
        <dbReference type="SAM" id="Phobius"/>
    </source>
</evidence>
<comment type="caution">
    <text evidence="2">The sequence shown here is derived from an EMBL/GenBank/DDBJ whole genome shotgun (WGS) entry which is preliminary data.</text>
</comment>
<keyword evidence="1" id="KW-0472">Membrane</keyword>
<evidence type="ECO:0008006" key="3">
    <source>
        <dbReference type="Google" id="ProtNLM"/>
    </source>
</evidence>
<keyword evidence="1" id="KW-0812">Transmembrane</keyword>